<dbReference type="InterPro" id="IPR003593">
    <property type="entry name" value="AAA+_ATPase"/>
</dbReference>
<keyword evidence="2" id="KW-0547">Nucleotide-binding</keyword>
<dbReference type="CDD" id="cd03214">
    <property type="entry name" value="ABC_Iron-Siderophores_B12_Hemin"/>
    <property type="match status" value="1"/>
</dbReference>
<name>A0ABX7INU7_9GAMM</name>
<keyword evidence="3 5" id="KW-0067">ATP-binding</keyword>
<dbReference type="GO" id="GO:0005524">
    <property type="term" value="F:ATP binding"/>
    <property type="evidence" value="ECO:0007669"/>
    <property type="project" value="UniProtKB-KW"/>
</dbReference>
<organism evidence="5 6">
    <name type="scientific">Marinomonas foliarum</name>
    <dbReference type="NCBI Taxonomy" id="491950"/>
    <lineage>
        <taxon>Bacteria</taxon>
        <taxon>Pseudomonadati</taxon>
        <taxon>Pseudomonadota</taxon>
        <taxon>Gammaproteobacteria</taxon>
        <taxon>Oceanospirillales</taxon>
        <taxon>Oceanospirillaceae</taxon>
        <taxon>Marinomonas</taxon>
    </lineage>
</organism>
<dbReference type="SUPFAM" id="SSF52540">
    <property type="entry name" value="P-loop containing nucleoside triphosphate hydrolases"/>
    <property type="match status" value="1"/>
</dbReference>
<protein>
    <submittedName>
        <fullName evidence="5">ABC transporter ATP-binding protein</fullName>
    </submittedName>
</protein>
<dbReference type="PROSITE" id="PS00211">
    <property type="entry name" value="ABC_TRANSPORTER_1"/>
    <property type="match status" value="1"/>
</dbReference>
<keyword evidence="6" id="KW-1185">Reference proteome</keyword>
<evidence type="ECO:0000259" key="4">
    <source>
        <dbReference type="PROSITE" id="PS50893"/>
    </source>
</evidence>
<dbReference type="InterPro" id="IPR003439">
    <property type="entry name" value="ABC_transporter-like_ATP-bd"/>
</dbReference>
<proteinExistence type="predicted"/>
<keyword evidence="1" id="KW-0813">Transport</keyword>
<dbReference type="RefSeq" id="WP_205114442.1">
    <property type="nucleotide sequence ID" value="NZ_CP070273.1"/>
</dbReference>
<dbReference type="EMBL" id="CP070273">
    <property type="protein sequence ID" value="QRV23786.1"/>
    <property type="molecule type" value="Genomic_DNA"/>
</dbReference>
<dbReference type="SMART" id="SM00382">
    <property type="entry name" value="AAA"/>
    <property type="match status" value="1"/>
</dbReference>
<evidence type="ECO:0000256" key="2">
    <source>
        <dbReference type="ARBA" id="ARBA00022741"/>
    </source>
</evidence>
<reference evidence="5 6" key="1">
    <citation type="submission" date="2021-02" db="EMBL/GenBank/DDBJ databases">
        <title>The genome of Marinomonas foliarum JZW.</title>
        <authorList>
            <person name="Sun M."/>
        </authorList>
    </citation>
    <scope>NUCLEOTIDE SEQUENCE [LARGE SCALE GENOMIC DNA]</scope>
    <source>
        <strain evidence="5 6">JZW</strain>
    </source>
</reference>
<dbReference type="InterPro" id="IPR050153">
    <property type="entry name" value="Metal_Ion_Import_ABC"/>
</dbReference>
<evidence type="ECO:0000313" key="6">
    <source>
        <dbReference type="Proteomes" id="UP000644167"/>
    </source>
</evidence>
<dbReference type="PANTHER" id="PTHR42734">
    <property type="entry name" value="METAL TRANSPORT SYSTEM ATP-BINDING PROTEIN TM_0124-RELATED"/>
    <property type="match status" value="1"/>
</dbReference>
<dbReference type="InterPro" id="IPR017871">
    <property type="entry name" value="ABC_transporter-like_CS"/>
</dbReference>
<dbReference type="Pfam" id="PF00005">
    <property type="entry name" value="ABC_tran"/>
    <property type="match status" value="1"/>
</dbReference>
<feature type="domain" description="ABC transporter" evidence="4">
    <location>
        <begin position="3"/>
        <end position="237"/>
    </location>
</feature>
<evidence type="ECO:0000256" key="3">
    <source>
        <dbReference type="ARBA" id="ARBA00022840"/>
    </source>
</evidence>
<evidence type="ECO:0000256" key="1">
    <source>
        <dbReference type="ARBA" id="ARBA00022448"/>
    </source>
</evidence>
<sequence length="256" mass="27836">MSLSIQNLHLAHGKHVLFNDISLPAIAAGSLVAVLGPNGVGKSSLVKSLAGIHSYKGEAKLNDFELSSMTQYQRLKHLGYVPQALPQASSLLAYEVVMSSAKSLAANESSMRITEKVEQAFMTLGITSLAMKPMHKLSGGQKQMISLAQALVREPSLYLLDEPTSALDLNWQIRVLEAVRSEVTQKQSIGLLISHDINLALRYCDQIILLAPNELLSAGSPMQSLTSQNIRRAYNVDARIEKCSKGYPIVLVDQAL</sequence>
<dbReference type="Gene3D" id="3.40.50.300">
    <property type="entry name" value="P-loop containing nucleotide triphosphate hydrolases"/>
    <property type="match status" value="1"/>
</dbReference>
<accession>A0ABX7INU7</accession>
<dbReference type="Proteomes" id="UP000644167">
    <property type="component" value="Chromosome"/>
</dbReference>
<dbReference type="InterPro" id="IPR027417">
    <property type="entry name" value="P-loop_NTPase"/>
</dbReference>
<dbReference type="PROSITE" id="PS50893">
    <property type="entry name" value="ABC_TRANSPORTER_2"/>
    <property type="match status" value="1"/>
</dbReference>
<evidence type="ECO:0000313" key="5">
    <source>
        <dbReference type="EMBL" id="QRV23786.1"/>
    </source>
</evidence>
<gene>
    <name evidence="5" type="ORF">JSY38_17510</name>
</gene>